<keyword evidence="1" id="KW-0472">Membrane</keyword>
<feature type="transmembrane region" description="Helical" evidence="1">
    <location>
        <begin position="102"/>
        <end position="123"/>
    </location>
</feature>
<evidence type="ECO:0000313" key="3">
    <source>
        <dbReference type="Proteomes" id="UP000290527"/>
    </source>
</evidence>
<keyword evidence="3" id="KW-1185">Reference proteome</keyword>
<dbReference type="Proteomes" id="UP000290527">
    <property type="component" value="Unassembled WGS sequence"/>
</dbReference>
<feature type="transmembrane region" description="Helical" evidence="1">
    <location>
        <begin position="143"/>
        <end position="162"/>
    </location>
</feature>
<feature type="transmembrane region" description="Helical" evidence="1">
    <location>
        <begin position="174"/>
        <end position="195"/>
    </location>
</feature>
<keyword evidence="1" id="KW-0812">Transmembrane</keyword>
<protein>
    <recommendedName>
        <fullName evidence="4">Stage II sporulation protein M</fullName>
    </recommendedName>
</protein>
<feature type="transmembrane region" description="Helical" evidence="1">
    <location>
        <begin position="215"/>
        <end position="232"/>
    </location>
</feature>
<name>A0A401HNL1_9EURY</name>
<gene>
    <name evidence="2" type="ORF">MHHB_P0044</name>
</gene>
<accession>A0A401HNL1</accession>
<feature type="transmembrane region" description="Helical" evidence="1">
    <location>
        <begin position="33"/>
        <end position="61"/>
    </location>
</feature>
<organism evidence="2 3">
    <name type="scientific">Methanofervidicoccus abyssi</name>
    <dbReference type="NCBI Taxonomy" id="2082189"/>
    <lineage>
        <taxon>Archaea</taxon>
        <taxon>Methanobacteriati</taxon>
        <taxon>Methanobacteriota</taxon>
        <taxon>Methanomada group</taxon>
        <taxon>Methanococci</taxon>
        <taxon>Methanococcales</taxon>
        <taxon>Methanofervidicoccus</taxon>
    </lineage>
</organism>
<proteinExistence type="predicted"/>
<dbReference type="EMBL" id="BFAX01000001">
    <property type="protein sequence ID" value="GBF35819.1"/>
    <property type="molecule type" value="Genomic_DNA"/>
</dbReference>
<evidence type="ECO:0000256" key="1">
    <source>
        <dbReference type="SAM" id="Phobius"/>
    </source>
</evidence>
<dbReference type="OrthoDB" id="65825at2157"/>
<evidence type="ECO:0000313" key="2">
    <source>
        <dbReference type="EMBL" id="GBF35819.1"/>
    </source>
</evidence>
<keyword evidence="1" id="KW-1133">Transmembrane helix</keyword>
<reference evidence="2 3" key="1">
    <citation type="journal article" date="2019" name="Int. J. Syst. Evol. Microbiol.">
        <title>Methanofervidicoccus abyssi gen. nov., sp. nov., a hydrogenotrophic methanogen, isolated from a hydrothermal vent chimney in the Mid-Cayman Spreading Center, the Caribbean Sea.</title>
        <authorList>
            <person name="Sakai S."/>
            <person name="Takaki Y."/>
            <person name="Miyazaki M."/>
            <person name="Ogawara M."/>
            <person name="Yanagawa K."/>
            <person name="Miyazaki J."/>
            <person name="Takai K."/>
        </authorList>
    </citation>
    <scope>NUCLEOTIDE SEQUENCE [LARGE SCALE GENOMIC DNA]</scope>
    <source>
        <strain evidence="2 3">HHB</strain>
    </source>
</reference>
<comment type="caution">
    <text evidence="2">The sequence shown here is derived from an EMBL/GenBank/DDBJ whole genome shotgun (WGS) entry which is preliminary data.</text>
</comment>
<sequence length="271" mass="31161">MYRKIDTIIKKISSTFRNIFKSFLRMNFTKKFFITYFGCWISFLSVILLSKILVFLSSLLIPSHPESVIKTVEYIATKKFEVVSSSVTTHVGHSYLSLVLPYFINNSLSCIAILLAYILVAYLYRREVKRDPNAREDYINALILFYLITVINPLTGALGYNINIEYLPVVIPHGIFEFAGLALSIVTGLTVAERILPVENSKFYNEVKGIFSRDIILKILTALAFIGLAAFLEPLDWIIYQYSIYYNLNVIEVLFKTYINLLKFLISLIRL</sequence>
<feature type="transmembrane region" description="Helical" evidence="1">
    <location>
        <begin position="244"/>
        <end position="266"/>
    </location>
</feature>
<dbReference type="RefSeq" id="WP_131006615.1">
    <property type="nucleotide sequence ID" value="NZ_BFAX01000001.1"/>
</dbReference>
<dbReference type="AlphaFoldDB" id="A0A401HNL1"/>
<evidence type="ECO:0008006" key="4">
    <source>
        <dbReference type="Google" id="ProtNLM"/>
    </source>
</evidence>